<protein>
    <recommendedName>
        <fullName evidence="2">DUF6545 domain-containing protein</fullName>
    </recommendedName>
</protein>
<keyword evidence="1" id="KW-0812">Transmembrane</keyword>
<evidence type="ECO:0000313" key="4">
    <source>
        <dbReference type="Proteomes" id="UP000053429"/>
    </source>
</evidence>
<keyword evidence="1" id="KW-1133">Transmembrane helix</keyword>
<keyword evidence="4" id="KW-1185">Reference proteome</keyword>
<dbReference type="AlphaFoldDB" id="A0A101TX35"/>
<name>A0A101TX35_9ACTN</name>
<feature type="transmembrane region" description="Helical" evidence="1">
    <location>
        <begin position="172"/>
        <end position="195"/>
    </location>
</feature>
<feature type="transmembrane region" description="Helical" evidence="1">
    <location>
        <begin position="6"/>
        <end position="23"/>
    </location>
</feature>
<gene>
    <name evidence="3" type="ORF">AQJ67_24760</name>
</gene>
<proteinExistence type="predicted"/>
<evidence type="ECO:0000259" key="2">
    <source>
        <dbReference type="Pfam" id="PF20182"/>
    </source>
</evidence>
<dbReference type="InterPro" id="IPR050039">
    <property type="entry name" value="MAB_1171c-like"/>
</dbReference>
<dbReference type="Pfam" id="PF20182">
    <property type="entry name" value="DUF6545"/>
    <property type="match status" value="1"/>
</dbReference>
<accession>A0A101TX35</accession>
<evidence type="ECO:0000313" key="3">
    <source>
        <dbReference type="EMBL" id="KUO00075.1"/>
    </source>
</evidence>
<dbReference type="EMBL" id="LMWY01000029">
    <property type="protein sequence ID" value="KUO00075.1"/>
    <property type="molecule type" value="Genomic_DNA"/>
</dbReference>
<feature type="transmembrane region" description="Helical" evidence="1">
    <location>
        <begin position="97"/>
        <end position="120"/>
    </location>
</feature>
<feature type="transmembrane region" description="Helical" evidence="1">
    <location>
        <begin position="132"/>
        <end position="151"/>
    </location>
</feature>
<reference evidence="3 4" key="1">
    <citation type="submission" date="2015-10" db="EMBL/GenBank/DDBJ databases">
        <title>Draft genome sequence of Streptomyces caeruleatus NRRL B-24802, type strain for the species Streptomyces caeruleatus.</title>
        <authorList>
            <person name="Ruckert C."/>
            <person name="Winkler A."/>
            <person name="Kalinowski J."/>
            <person name="Kampfer P."/>
            <person name="Glaeser S."/>
        </authorList>
    </citation>
    <scope>NUCLEOTIDE SEQUENCE [LARGE SCALE GENOMIC DNA]</scope>
    <source>
        <strain evidence="3 4">NRRL B-24802</strain>
    </source>
</reference>
<keyword evidence="1" id="KW-0472">Membrane</keyword>
<dbReference type="InterPro" id="IPR046675">
    <property type="entry name" value="DUF6545"/>
</dbReference>
<feature type="transmembrane region" description="Helical" evidence="1">
    <location>
        <begin position="66"/>
        <end position="85"/>
    </location>
</feature>
<dbReference type="STRING" id="661399.AQJ67_24760"/>
<comment type="caution">
    <text evidence="3">The sequence shown here is derived from an EMBL/GenBank/DDBJ whole genome shotgun (WGS) entry which is preliminary data.</text>
</comment>
<sequence>MARYLPLIIAAAVVWRLFLWSRAPRDAPTRSVALTLLSVCLSYAVARPGGAHGLDIMAGHDIARLVQNLFLLLACYFLMCFYLYSADEPVARRRARVEGAVVALVSAVITVAALTVPLGALSGPSRTMDMTIPQVAVFYLCAGLYMTYAIGMAARWSTPYARKSGRPHATGLWITAVGLGGMSVACAVRAVFTVVRWSGGAVPHQLTISAAVLLTVSNLAFVAGVTYSALRARITATRLWLRRRRHHRQLTSLWELLIEVYPQNELKPASRTLWDRWRARGVHRRYTRRIVECQDGLVRISPYLFHEGEEADLRRLEAAELAIRLRRAYGAIKQGAPAPTTAPQALKQANDQNADVDQLIAVSDALRLTA</sequence>
<organism evidence="3 4">
    <name type="scientific">Streptomyces caeruleatus</name>
    <dbReference type="NCBI Taxonomy" id="661399"/>
    <lineage>
        <taxon>Bacteria</taxon>
        <taxon>Bacillati</taxon>
        <taxon>Actinomycetota</taxon>
        <taxon>Actinomycetes</taxon>
        <taxon>Kitasatosporales</taxon>
        <taxon>Streptomycetaceae</taxon>
        <taxon>Streptomyces</taxon>
    </lineage>
</organism>
<dbReference type="OrthoDB" id="3675041at2"/>
<dbReference type="RefSeq" id="WP_062721274.1">
    <property type="nucleotide sequence ID" value="NZ_KQ948931.1"/>
</dbReference>
<dbReference type="NCBIfam" id="NF042915">
    <property type="entry name" value="MAB_1171c_fam"/>
    <property type="match status" value="1"/>
</dbReference>
<feature type="transmembrane region" description="Helical" evidence="1">
    <location>
        <begin position="30"/>
        <end position="46"/>
    </location>
</feature>
<evidence type="ECO:0000256" key="1">
    <source>
        <dbReference type="SAM" id="Phobius"/>
    </source>
</evidence>
<dbReference type="Proteomes" id="UP000053429">
    <property type="component" value="Unassembled WGS sequence"/>
</dbReference>
<feature type="transmembrane region" description="Helical" evidence="1">
    <location>
        <begin position="207"/>
        <end position="230"/>
    </location>
</feature>
<feature type="domain" description="DUF6545" evidence="2">
    <location>
        <begin position="240"/>
        <end position="367"/>
    </location>
</feature>